<dbReference type="Gene3D" id="1.10.1240.100">
    <property type="match status" value="1"/>
</dbReference>
<dbReference type="Pfam" id="PF22336">
    <property type="entry name" value="RhiE-like_linker"/>
    <property type="match status" value="1"/>
</dbReference>
<dbReference type="InterPro" id="IPR014030">
    <property type="entry name" value="Ketoacyl_synth_N"/>
</dbReference>
<dbReference type="InterPro" id="IPR009081">
    <property type="entry name" value="PP-bd_ACP"/>
</dbReference>
<feature type="domain" description="PKS/mFAS DH" evidence="13">
    <location>
        <begin position="1683"/>
        <end position="1966"/>
    </location>
</feature>
<comment type="subcellular location">
    <subcellularLocation>
        <location evidence="2">Cytoplasm</location>
    </subcellularLocation>
</comment>
<dbReference type="InterPro" id="IPR049551">
    <property type="entry name" value="PKS_DH_C"/>
</dbReference>
<evidence type="ECO:0000256" key="4">
    <source>
        <dbReference type="ARBA" id="ARBA00022450"/>
    </source>
</evidence>
<dbReference type="SMART" id="SM01294">
    <property type="entry name" value="PKS_PP_betabranch"/>
    <property type="match status" value="3"/>
</dbReference>
<reference evidence="14 15" key="1">
    <citation type="submission" date="2018-03" db="EMBL/GenBank/DDBJ databases">
        <title>Aerobic endospore-forming bacteria genome sequencing and assembly.</title>
        <authorList>
            <person name="Cavalcante D.A."/>
            <person name="Driks A."/>
            <person name="Putonti C."/>
            <person name="De-Souza M.T."/>
        </authorList>
    </citation>
    <scope>NUCLEOTIDE SEQUENCE [LARGE SCALE GENOMIC DNA]</scope>
    <source>
        <strain evidence="14 15">SDF0028</strain>
    </source>
</reference>
<evidence type="ECO:0000256" key="7">
    <source>
        <dbReference type="ARBA" id="ARBA00022679"/>
    </source>
</evidence>
<keyword evidence="5" id="KW-0963">Cytoplasm</keyword>
<dbReference type="SMART" id="SM00823">
    <property type="entry name" value="PKS_PP"/>
    <property type="match status" value="5"/>
</dbReference>
<evidence type="ECO:0000259" key="13">
    <source>
        <dbReference type="PROSITE" id="PS52019"/>
    </source>
</evidence>
<dbReference type="CDD" id="cd08953">
    <property type="entry name" value="KR_2_SDR_x"/>
    <property type="match status" value="2"/>
</dbReference>
<feature type="domain" description="Carrier" evidence="11">
    <location>
        <begin position="448"/>
        <end position="522"/>
    </location>
</feature>
<feature type="region of interest" description="C-terminal hotdog fold" evidence="9">
    <location>
        <begin position="3441"/>
        <end position="3582"/>
    </location>
</feature>
<comment type="caution">
    <text evidence="14">The sequence shown here is derived from an EMBL/GenBank/DDBJ whole genome shotgun (WGS) entry which is preliminary data.</text>
</comment>
<dbReference type="SUPFAM" id="SSF53901">
    <property type="entry name" value="Thiolase-like"/>
    <property type="match status" value="2"/>
</dbReference>
<dbReference type="InterPro" id="IPR020841">
    <property type="entry name" value="PKS_Beta-ketoAc_synthase_dom"/>
</dbReference>
<dbReference type="InterPro" id="IPR050091">
    <property type="entry name" value="PKS_NRPS_Biosynth_Enz"/>
</dbReference>
<evidence type="ECO:0000259" key="11">
    <source>
        <dbReference type="PROSITE" id="PS50075"/>
    </source>
</evidence>
<dbReference type="PROSITE" id="PS50075">
    <property type="entry name" value="CARRIER"/>
    <property type="match status" value="4"/>
</dbReference>
<feature type="domain" description="Carrier" evidence="11">
    <location>
        <begin position="3631"/>
        <end position="3704"/>
    </location>
</feature>
<dbReference type="PANTHER" id="PTHR43775:SF37">
    <property type="entry name" value="SI:DKEY-61P9.11"/>
    <property type="match status" value="1"/>
</dbReference>
<evidence type="ECO:0000313" key="14">
    <source>
        <dbReference type="EMBL" id="TQR46676.1"/>
    </source>
</evidence>
<feature type="region of interest" description="C-terminal hotdog fold" evidence="9">
    <location>
        <begin position="139"/>
        <end position="295"/>
    </location>
</feature>
<evidence type="ECO:0000256" key="3">
    <source>
        <dbReference type="ARBA" id="ARBA00004789"/>
    </source>
</evidence>
<dbReference type="InterPro" id="IPR029058">
    <property type="entry name" value="AB_hydrolase_fold"/>
</dbReference>
<dbReference type="Pfam" id="PF08659">
    <property type="entry name" value="KR"/>
    <property type="match status" value="2"/>
</dbReference>
<dbReference type="InterPro" id="IPR020806">
    <property type="entry name" value="PKS_PP-bd"/>
</dbReference>
<dbReference type="InterPro" id="IPR049900">
    <property type="entry name" value="PKS_mFAS_DH"/>
</dbReference>
<feature type="domain" description="Ketosynthase family 3 (KS3)" evidence="12">
    <location>
        <begin position="2588"/>
        <end position="3014"/>
    </location>
</feature>
<evidence type="ECO:0000256" key="2">
    <source>
        <dbReference type="ARBA" id="ARBA00004496"/>
    </source>
</evidence>
<dbReference type="Proteomes" id="UP000316208">
    <property type="component" value="Unassembled WGS sequence"/>
</dbReference>
<feature type="domain" description="Carrier" evidence="11">
    <location>
        <begin position="3068"/>
        <end position="3145"/>
    </location>
</feature>
<feature type="domain" description="Ketosynthase family 3 (KS3)" evidence="12">
    <location>
        <begin position="1068"/>
        <end position="1505"/>
    </location>
</feature>
<dbReference type="InterPro" id="IPR036291">
    <property type="entry name" value="NAD(P)-bd_dom_sf"/>
</dbReference>
<feature type="active site" description="Proton donor; for dehydratase activity" evidence="9">
    <location>
        <position position="1879"/>
    </location>
</feature>
<dbReference type="InterPro" id="IPR032821">
    <property type="entry name" value="PKS_assoc"/>
</dbReference>
<proteinExistence type="predicted"/>
<dbReference type="Gene3D" id="3.40.50.1820">
    <property type="entry name" value="alpha/beta hydrolase"/>
    <property type="match status" value="1"/>
</dbReference>
<dbReference type="Gene3D" id="1.10.1200.10">
    <property type="entry name" value="ACP-like"/>
    <property type="match status" value="5"/>
</dbReference>
<dbReference type="InterPro" id="IPR054514">
    <property type="entry name" value="RhiE-like_linker"/>
</dbReference>
<dbReference type="Gene3D" id="3.40.50.720">
    <property type="entry name" value="NAD(P)-binding Rossmann-like Domain"/>
    <property type="match status" value="2"/>
</dbReference>
<feature type="region of interest" description="N-terminal hotdog fold" evidence="9">
    <location>
        <begin position="1"/>
        <end position="125"/>
    </location>
</feature>
<dbReference type="PROSITE" id="PS52019">
    <property type="entry name" value="PKS_MFAS_DH"/>
    <property type="match status" value="3"/>
</dbReference>
<dbReference type="SUPFAM" id="SSF53474">
    <property type="entry name" value="alpha/beta-Hydrolases"/>
    <property type="match status" value="1"/>
</dbReference>
<accession>A0ABY3AVA8</accession>
<evidence type="ECO:0000256" key="1">
    <source>
        <dbReference type="ARBA" id="ARBA00003299"/>
    </source>
</evidence>
<name>A0ABY3AVA8_PAEPP</name>
<dbReference type="InterPro" id="IPR014031">
    <property type="entry name" value="Ketoacyl_synth_C"/>
</dbReference>
<feature type="domain" description="Carrier" evidence="11">
    <location>
        <begin position="338"/>
        <end position="412"/>
    </location>
</feature>
<dbReference type="InterPro" id="IPR013968">
    <property type="entry name" value="PKS_KR"/>
</dbReference>
<evidence type="ECO:0000259" key="12">
    <source>
        <dbReference type="PROSITE" id="PS52004"/>
    </source>
</evidence>
<dbReference type="Gene3D" id="3.40.47.10">
    <property type="match status" value="2"/>
</dbReference>
<dbReference type="InterPro" id="IPR000073">
    <property type="entry name" value="AB_hydrolase_1"/>
</dbReference>
<feature type="region of interest" description="N-terminal hotdog fold" evidence="9">
    <location>
        <begin position="1683"/>
        <end position="1802"/>
    </location>
</feature>
<dbReference type="Gene3D" id="3.10.129.110">
    <property type="entry name" value="Polyketide synthase dehydratase"/>
    <property type="match status" value="3"/>
</dbReference>
<dbReference type="CDD" id="cd00833">
    <property type="entry name" value="PKS"/>
    <property type="match status" value="2"/>
</dbReference>
<dbReference type="Pfam" id="PF00550">
    <property type="entry name" value="PP-binding"/>
    <property type="match status" value="5"/>
</dbReference>
<comment type="caution">
    <text evidence="9">Lacks conserved residue(s) required for the propagation of feature annotation.</text>
</comment>
<feature type="domain" description="PKS/mFAS DH" evidence="13">
    <location>
        <begin position="3306"/>
        <end position="3582"/>
    </location>
</feature>
<dbReference type="Pfam" id="PF21394">
    <property type="entry name" value="Beta-ketacyl_N"/>
    <property type="match status" value="2"/>
</dbReference>
<feature type="active site" description="Proton donor; for dehydratase activity" evidence="9">
    <location>
        <position position="200"/>
    </location>
</feature>
<keyword evidence="7" id="KW-0808">Transferase</keyword>
<dbReference type="Pfam" id="PF00561">
    <property type="entry name" value="Abhydrolase_1"/>
    <property type="match status" value="1"/>
</dbReference>
<evidence type="ECO:0000256" key="10">
    <source>
        <dbReference type="SAM" id="MobiDB-lite"/>
    </source>
</evidence>
<keyword evidence="15" id="KW-1185">Reference proteome</keyword>
<dbReference type="InterPro" id="IPR016039">
    <property type="entry name" value="Thiolase-like"/>
</dbReference>
<comment type="pathway">
    <text evidence="3">Antibiotic biosynthesis; bacillaene biosynthesis.</text>
</comment>
<gene>
    <name evidence="14" type="ORF">C7Y44_03195</name>
</gene>
<dbReference type="InterPro" id="IPR057326">
    <property type="entry name" value="KR_dom"/>
</dbReference>
<sequence>MTMVKPISINFSSMMTHDNIIVKSHQVHGVRIMPGVTFLDIICRGLQTQGFLLDQVVLRNLVFLKPIATDEEYDQEIQIAIEKNETTGNHGIIIGKSRKVKNGQILSPEWDINLQGELHIHSEQLSHQIDIPLLKSHAHRVSDMEEAYADERKVNIVHHDFMKIQGKVYHGDGYCLAELHLSETAQPYLNYFYYHPAFLDSATIVPSFLFFKDKPSSSGEERPELKPFIPMFIESFWSGGNLAGKCYVYIREKQTDFVPGRDVIYADIELYNESGQWVAVLKKMTYKEIRSKAAITKLQTTTETTKSHHRPVTESNKTQGLLERVEGSLKEPGGAGQAEIEQDLQRMAAGLLGKLPETIRVEVPFYEQGLDSNHLLQLVRELEARLGRQLYPTLLFEYTNIRELAAYLVKENLGVSKSPITMAPSATTVPGDVGIESLSPATDSVSFEEIEQDLQRMVAVFINKAPETIRVDVPFYEQGLDSNHLLQLVRELEARLGQQLYPTLLFEYTNIRELTAYLVKEYGYAFPGSRSGKSPKQNLEEKSTVLFAAPVWEASPCNVTGLYPPGNNLLIFDTGHHFQSMLKERFGNDGSTRITLVKPGTHFQVAGDESFEINPHQPGDYLHLIQALKEQGTWPRKMIYFWASAPYESCSEMITAQMEQGLFSLFYLHRAMLEEKIKDKITIMVVSQSTTGPTSPLFGAIGGFAKSAFLENPIFNVQLVEFIHSSHGTVKAEQMADAIRRECQTESSGVEEIQYRGGERWVKRLQEKKSEHEVLVPVKKSGVYLITGGMGGLGQIFAEYLTQREQVRLVLTGRSVLNEEQQQQLRELGDGGSQVHYIPADISQRPAVDDLIVEIKALFHEIHGVIHCAGVTRDAMILKKTLSEMEVVTAPKVYGTVHLDEALAVEPLDFFVMFSSTAALFGNVGQSDYAYANSFMDHYAHWREALRTAGQRSGKTYAINWPLWEQGGMRVDESSRRWIQSQTGMIPLRNPEGIRAFEQIFSLPDPQVLVVGGDTEKIRQVFLQSHSKNEDLVNLPATAVEQDQRDYVMRKCELESLEPVEIPSQDAEEPIAIIGLSGRYPMAPDIDTFWENLKSGKDCITEIPKERWDYRRYYDAEPGKEGKTYSKWGGFIDQVDCFDPLFFNISPREAEYMDPQERLFLEIVWQTLEDAGYTKTSLRKRKVGLFVGVMWSEYQLLGMERSEEMVAPMQAHASIANRVSYFFDFCGPSIALDTMCSSALTAIHLACDSIRKGESEVAIAGGVNLSIHPNKYLNLSRLRFTSSDGRCRSFGEGGDGYVPGEGVGAVLLKPLRKAMADGDQIYAVIKGSALNHGGTSSGYTVPSPISQANVISEALRRAQVDPRTISYIEAHGTGTSLGDPIEITGLTKAFQEYSDIDRDSRTQNQYCAIGSAKSNIGHLESAAGIAGLTKVILQMKHRQLVPSLHSGTMNAKIHFQQSPFYIQHELTPWKNPVIVENGNSKQYPLRAGISSFGAGGSNAHIILEEFTGPTRTSTAQMHRQIFVFSAKNKERLVAYAEEMVKYLQGSDRIGAPVDMAYTLQVGREAMEERLAVVATTLEELTCELQDFCAGKANIQHIYRENCGAAALKTHTSVGSTEDLWNNGELEKLARLWVSGADIEWERLHTGPKPPRISLPTYPFTRERYWIPETANRSNRNGGLTGLHPVLDYNNSTFKEQSFVKIFTGNEFYLKEHIIGADKVLPGVIYLEMARAAGKLANSGSPVRKLKDIIWAAPVVMGSSSREVAIYLYPNDMLADYEVVSYGLDQQKIIHAQGRISYQDDSNKDLVNMDIEGIKRRCTRHQSRRECYREFKSHGFQYGPSFQTIREIWGTETEALSYLELPDELAGSLAEFDWHPSLMDGALQTVSGLIRKQEEGDGGLYLPFALGELELILPLPAKYYAHVEMAQDAAEKSKIIKFHITLADEQGRILARMHDFALKAFADKQPGLLTESTLPIYYSTQWMEQEAELVTNTDLGMIVVFDDNEELAESLRQKALEVLVVKPGNGYRAIGRNRFEIDPQNRDDYRRLWEDLTQRNIIPTRIVYHWTGESLGPTLTASNELQRGIYGLMYLTQAIIDQKQADSIQLLYVYSAGTAGRPLQAAIGGFAKSLRLENPKFIYKSIELEVGRKPLKNWRTSLAEIILSEFQAGDDPTQVRYEDGLRYVNQFKEVAVDTEIVRDLPLKEHGVYLITGGAGGLGLIFASYLAGKVKAKLVLTGRSSLSPDKEQKLYELEALGAQVMYVATDVTKPDEVAELIRSIKARFGQLNGIIHSAGILRDSFILKKSREEMEEVLGPKVFGTINLDEATIQEKLDFFVLFSSTAAVLGNLGQCDYAYGNHFMDHYARWRSENQRSGKSLALNWPLWREGGMQIGEDLVRLMQQTMGLVPLETGRGLEAFEVGLKADVTQLMILEGDTAKIRAWGKPETQISSSSQAMVELPNLEDAGLRVKTEDFLKEILGREIKLSVDKISSRESLEKYGIDSVMVMSLTQELERDFGGLSKTLFFEYQNISELTGYFLKNHQQVLVEKLGGGGKLERKAHVQQITEPSTRTIKRSRFASDSGKIGNLAEEDIAIIGVSGRYPMAENLSEYWENLKSGRDCITEIPPDRWNWRDYQAGEPISKWGGFIPDVDKFDPLFFNISPREAAYLDPQERLFMETVWHTLEDSGYTREQLWSKKIGVFAGVMYAQYQLFGVEETLKGNQMALNSIHASIANRVSYFFNFHGPSISLDTMCSSSLTAIHLACESIRRGESELAIAGGVNAIIHPDKYIGLSQANFTSSDGRCRAFGEGGDGYVPGEGTGAILLKPLSKAIADGDQIYAVIKGSAVNHGGKTNGYTVPNPNAQGELIAEVFKKSGIDPRTISYIEAHGTGTALGDPIEITGLKKAFGEYTSDKQYCSIGSAKSNVGHLESAAGIAGVTKLLLQLKHKQLVPSLHSEVVNPNVNFQDSPFYVQRELAPWDQPLINIGGITRRYPRRAGISAFGAGGSNAHIILEEYENPIHAVAHETKERLFIFSARNEERLKAHIRNMIEFLDRTGAKNTLVTTDQFDLLDKLRQDLLRITTELLQISEAEVSATDEINEYGLDQIGLTNLAGRMSEILNLELSATLFSDYGSLDGVAQYLVGTYPAALRRLYHEPEGRVQLETGIEASISLEEIAFTLQRREVMEERLAIIASDIDELRDKLMGFLEDKTDIPGLFKSIPQSEGISRFLMDGEEGMEFVNQLFRNRKLAKLASVWVTGVDLDWKLLYSGSYPRRISLPLYPFKRERYWLDRRSHGKLGLVSGRIHPLIDKLQPELSLWSELVYQKTVQSSEPLTNHYQILGRTLLPGMSCLEMVYSAFNHTRGDRNFILADVSWRKPWVEGMATDVSIKITHDNQRFLFRVISNNNGHSTVHAQGEIQQIEKTSAIRQRISPEAVKGRCTRKMDRETLVEELNRTGLELGSYYQIIHEVYANDFEALGSIRLPEAFENEMEAYTLHPAMLEGCLPIIAAFFGGSPVAGHHPLLPFAIKAVEVLQPVRAQGYAYFQLIGDNCLNMAILDDSGQVCVKLHSLVVREITDHFEFHGQGEGFVISSGTPATEAVDGERKLVDVEQPGQAIAPALPATRSEDLRESARDYVQSLFAKILKISKNDINSRENFDKYGVDSIVGMEISKQLERDFGTLPVTILIEHPTIEKLSAYLVSHYGNVIEARVSMCAGPQDSEGIFTIPVNLSSGDSTGFQARGSDGKLTSQSVDPQIEIMAVSEQLVTEHNNYWKQIRSSDGGAPEKVDYLKEYLKLVGKERGQIAHMRVKTKNSARMEVVMAGEGRPVLLIPGFGMTAAQWTYQLTGLAQNHQVIVIHAPGVGFSEDNGDLSFIGFCRTYLEVLDELAIQYPIHVIGASWGGMVAQTFAREYPDRVASLILTCSLCQLHMTDQNELKDRVRKDFENINAHQYYHLLMESQITNPVAIKYAEQFPEDGLSTVGILPEISVPTLVITGKEDLGVDMQESQLIRTSIPDSQYYEMEGAGHFPMLTHHQQYNQKVLEYLARQE</sequence>
<dbReference type="Pfam" id="PF00109">
    <property type="entry name" value="ketoacyl-synt"/>
    <property type="match status" value="2"/>
</dbReference>
<feature type="region of interest" description="N-terminal hotdog fold" evidence="9">
    <location>
        <begin position="3306"/>
        <end position="3425"/>
    </location>
</feature>
<evidence type="ECO:0000313" key="15">
    <source>
        <dbReference type="Proteomes" id="UP000316208"/>
    </source>
</evidence>
<comment type="function">
    <text evidence="1">Involved in some intermediate steps for the synthesis of the antibiotic polyketide bacillaene which is involved in secondary metabolism.</text>
</comment>
<dbReference type="Gene3D" id="3.30.70.3290">
    <property type="match status" value="1"/>
</dbReference>
<dbReference type="Pfam" id="PF21089">
    <property type="entry name" value="PKS_DH_N"/>
    <property type="match status" value="3"/>
</dbReference>
<dbReference type="SMART" id="SM00826">
    <property type="entry name" value="PKS_DH"/>
    <property type="match status" value="1"/>
</dbReference>
<dbReference type="InterPro" id="IPR006162">
    <property type="entry name" value="Ppantetheine_attach_site"/>
</dbReference>
<dbReference type="SUPFAM" id="SSF51735">
    <property type="entry name" value="NAD(P)-binding Rossmann-fold domains"/>
    <property type="match status" value="4"/>
</dbReference>
<dbReference type="Pfam" id="PF14765">
    <property type="entry name" value="PS-DH"/>
    <property type="match status" value="2"/>
</dbReference>
<dbReference type="PROSITE" id="PS52004">
    <property type="entry name" value="KS3_2"/>
    <property type="match status" value="2"/>
</dbReference>
<dbReference type="InterPro" id="IPR049552">
    <property type="entry name" value="PKS_DH_N"/>
</dbReference>
<feature type="active site" description="Proton acceptor; for dehydratase activity" evidence="9">
    <location>
        <position position="1712"/>
    </location>
</feature>
<dbReference type="SUPFAM" id="SSF47336">
    <property type="entry name" value="ACP-like"/>
    <property type="match status" value="5"/>
</dbReference>
<keyword evidence="8" id="KW-0677">Repeat</keyword>
<keyword evidence="6" id="KW-0597">Phosphoprotein</keyword>
<feature type="active site" description="Proton acceptor; for dehydratase activity" evidence="9">
    <location>
        <position position="25"/>
    </location>
</feature>
<evidence type="ECO:0000256" key="5">
    <source>
        <dbReference type="ARBA" id="ARBA00022490"/>
    </source>
</evidence>
<dbReference type="SMART" id="SM00825">
    <property type="entry name" value="PKS_KS"/>
    <property type="match status" value="2"/>
</dbReference>
<dbReference type="InterPro" id="IPR049490">
    <property type="entry name" value="C883_1060-like_KR_N"/>
</dbReference>
<dbReference type="PANTHER" id="PTHR43775">
    <property type="entry name" value="FATTY ACID SYNTHASE"/>
    <property type="match status" value="1"/>
</dbReference>
<dbReference type="Pfam" id="PF16197">
    <property type="entry name" value="KAsynt_C_assoc"/>
    <property type="match status" value="1"/>
</dbReference>
<dbReference type="PRINTS" id="PR00111">
    <property type="entry name" value="ABHYDROLASE"/>
</dbReference>
<dbReference type="PROSITE" id="PS00012">
    <property type="entry name" value="PHOSPHOPANTETHEINE"/>
    <property type="match status" value="1"/>
</dbReference>
<dbReference type="Pfam" id="PF02801">
    <property type="entry name" value="Ketoacyl-synt_C"/>
    <property type="match status" value="2"/>
</dbReference>
<dbReference type="InterPro" id="IPR020807">
    <property type="entry name" value="PKS_DH"/>
</dbReference>
<feature type="region of interest" description="Disordered" evidence="10">
    <location>
        <begin position="300"/>
        <end position="319"/>
    </location>
</feature>
<evidence type="ECO:0000256" key="9">
    <source>
        <dbReference type="PROSITE-ProRule" id="PRU01363"/>
    </source>
</evidence>
<evidence type="ECO:0000256" key="8">
    <source>
        <dbReference type="ARBA" id="ARBA00022737"/>
    </source>
</evidence>
<keyword evidence="4" id="KW-0596">Phosphopantetheine</keyword>
<evidence type="ECO:0000256" key="6">
    <source>
        <dbReference type="ARBA" id="ARBA00022553"/>
    </source>
</evidence>
<protein>
    <submittedName>
        <fullName evidence="14">SDR family NAD(P)-dependent oxidoreductase</fullName>
    </submittedName>
</protein>
<feature type="domain" description="PKS/mFAS DH" evidence="13">
    <location>
        <begin position="1"/>
        <end position="295"/>
    </location>
</feature>
<dbReference type="InterPro" id="IPR042104">
    <property type="entry name" value="PKS_dehydratase_sf"/>
</dbReference>
<dbReference type="SMART" id="SM00822">
    <property type="entry name" value="PKS_KR"/>
    <property type="match status" value="2"/>
</dbReference>
<feature type="region of interest" description="C-terminal hotdog fold" evidence="9">
    <location>
        <begin position="1818"/>
        <end position="1966"/>
    </location>
</feature>
<organism evidence="14 15">
    <name type="scientific">Paenibacillus popilliae</name>
    <name type="common">Bacillus popilliae</name>
    <dbReference type="NCBI Taxonomy" id="78057"/>
    <lineage>
        <taxon>Bacteria</taxon>
        <taxon>Bacillati</taxon>
        <taxon>Bacillota</taxon>
        <taxon>Bacilli</taxon>
        <taxon>Bacillales</taxon>
        <taxon>Paenibacillaceae</taxon>
        <taxon>Paenibacillus</taxon>
    </lineage>
</organism>
<dbReference type="InterPro" id="IPR036736">
    <property type="entry name" value="ACP-like_sf"/>
</dbReference>
<dbReference type="EMBL" id="SADY01000001">
    <property type="protein sequence ID" value="TQR46676.1"/>
    <property type="molecule type" value="Genomic_DNA"/>
</dbReference>